<name>A0ABS0IND2_9BACT</name>
<gene>
    <name evidence="1" type="ORF">I2I05_20865</name>
</gene>
<comment type="caution">
    <text evidence="1">The sequence shown here is derived from an EMBL/GenBank/DDBJ whole genome shotgun (WGS) entry which is preliminary data.</text>
</comment>
<organism evidence="1 2">
    <name type="scientific">Hymenobacter jeongseonensis</name>
    <dbReference type="NCBI Taxonomy" id="2791027"/>
    <lineage>
        <taxon>Bacteria</taxon>
        <taxon>Pseudomonadati</taxon>
        <taxon>Bacteroidota</taxon>
        <taxon>Cytophagia</taxon>
        <taxon>Cytophagales</taxon>
        <taxon>Hymenobacteraceae</taxon>
        <taxon>Hymenobacter</taxon>
    </lineage>
</organism>
<keyword evidence="2" id="KW-1185">Reference proteome</keyword>
<evidence type="ECO:0000313" key="2">
    <source>
        <dbReference type="Proteomes" id="UP000597617"/>
    </source>
</evidence>
<accession>A0ABS0IND2</accession>
<dbReference type="Proteomes" id="UP000597617">
    <property type="component" value="Unassembled WGS sequence"/>
</dbReference>
<evidence type="ECO:0000313" key="1">
    <source>
        <dbReference type="EMBL" id="MBF9239857.1"/>
    </source>
</evidence>
<sequence>MRVLLLLPFCFLSFGARRPPRLVLPGYFACRSALLEQSGNALACYAKTQQQCRNGQLVLAFEQRLTARTERARFAIVDTVRVTTAAPRREVDITYCAAATGKPQLYFVLYQGVPAAPKRYLPFPLRAWGVNAQGHLVEVPVKSLRCLNNDYGAE</sequence>
<proteinExistence type="predicted"/>
<dbReference type="RefSeq" id="WP_196284207.1">
    <property type="nucleotide sequence ID" value="NZ_JADQDQ010000019.1"/>
</dbReference>
<dbReference type="EMBL" id="JADQDQ010000019">
    <property type="protein sequence ID" value="MBF9239857.1"/>
    <property type="molecule type" value="Genomic_DNA"/>
</dbReference>
<protein>
    <submittedName>
        <fullName evidence="1">Uncharacterized protein</fullName>
    </submittedName>
</protein>
<reference evidence="1 2" key="1">
    <citation type="submission" date="2020-11" db="EMBL/GenBank/DDBJ databases">
        <authorList>
            <person name="Kim M.K."/>
        </authorList>
    </citation>
    <scope>NUCLEOTIDE SEQUENCE [LARGE SCALE GENOMIC DNA]</scope>
    <source>
        <strain evidence="1 2">BT683</strain>
    </source>
</reference>